<keyword evidence="4" id="KW-0233">DNA recombination</keyword>
<dbReference type="InterPro" id="IPR010998">
    <property type="entry name" value="Integrase_recombinase_N"/>
</dbReference>
<name>A0ABV8ULQ3_9PROT</name>
<evidence type="ECO:0000256" key="4">
    <source>
        <dbReference type="ARBA" id="ARBA00023172"/>
    </source>
</evidence>
<evidence type="ECO:0000256" key="2">
    <source>
        <dbReference type="ARBA" id="ARBA00022908"/>
    </source>
</evidence>
<dbReference type="Proteomes" id="UP001595799">
    <property type="component" value="Unassembled WGS sequence"/>
</dbReference>
<dbReference type="PANTHER" id="PTHR30629:SF2">
    <property type="entry name" value="PROPHAGE INTEGRASE INTS-RELATED"/>
    <property type="match status" value="1"/>
</dbReference>
<dbReference type="SUPFAM" id="SSF56349">
    <property type="entry name" value="DNA breaking-rejoining enzymes"/>
    <property type="match status" value="1"/>
</dbReference>
<dbReference type="Gene3D" id="3.30.160.390">
    <property type="entry name" value="Integrase, DNA-binding domain"/>
    <property type="match status" value="1"/>
</dbReference>
<dbReference type="InterPro" id="IPR013762">
    <property type="entry name" value="Integrase-like_cat_sf"/>
</dbReference>
<dbReference type="InterPro" id="IPR044068">
    <property type="entry name" value="CB"/>
</dbReference>
<evidence type="ECO:0000256" key="5">
    <source>
        <dbReference type="PROSITE-ProRule" id="PRU01248"/>
    </source>
</evidence>
<dbReference type="InterPro" id="IPR002104">
    <property type="entry name" value="Integrase_catalytic"/>
</dbReference>
<dbReference type="Pfam" id="PF00589">
    <property type="entry name" value="Phage_integrase"/>
    <property type="match status" value="1"/>
</dbReference>
<reference evidence="10" key="1">
    <citation type="journal article" date="2019" name="Int. J. Syst. Evol. Microbiol.">
        <title>The Global Catalogue of Microorganisms (GCM) 10K type strain sequencing project: providing services to taxonomists for standard genome sequencing and annotation.</title>
        <authorList>
            <consortium name="The Broad Institute Genomics Platform"/>
            <consortium name="The Broad Institute Genome Sequencing Center for Infectious Disease"/>
            <person name="Wu L."/>
            <person name="Ma J."/>
        </authorList>
    </citation>
    <scope>NUCLEOTIDE SEQUENCE [LARGE SCALE GENOMIC DNA]</scope>
    <source>
        <strain evidence="10">CECT 8472</strain>
    </source>
</reference>
<dbReference type="InterPro" id="IPR050808">
    <property type="entry name" value="Phage_Integrase"/>
</dbReference>
<dbReference type="PROSITE" id="PS51898">
    <property type="entry name" value="TYR_RECOMBINASE"/>
    <property type="match status" value="1"/>
</dbReference>
<evidence type="ECO:0000313" key="10">
    <source>
        <dbReference type="Proteomes" id="UP001595799"/>
    </source>
</evidence>
<evidence type="ECO:0000313" key="9">
    <source>
        <dbReference type="EMBL" id="MFC4351761.1"/>
    </source>
</evidence>
<sequence>MTDKALRSMKPGQWRTDSEVPGLVARRHARGLTFQFRYKWAGKRRTMVIGELETASALLHKPAEAYTEQPRYGAQETLERVRQGESPEELVEVILEGTTPLVTLEQAREIARELRRRLGRGQNPTESKHADWRALTLKQALEIYLDSGKERSERTTQGYRDAVERWLGDWQNRTLASLSPREVAERHKELGKRGRYAANQAMRVLRAVYNRARKLHPELPPNPCDAVEFFTEKPREAAIPPEELPQWWREVEALRNPVRRDLYKLILFTGLRRETAVRVRLEDVDLERKTLHVPKPKGGEARAFTMPLSDWLAELLRERMEDNARLLAERNKRRQRKHLPPLEASPWLFPSNSESGHISEPKPSRADGFSVEFSVHGLRHTYISAATAAGVHPYALKLLTNHALPRGDVTAGYVRADVEALRPEQERVTRQLLSWVKPDQESAKVVELEARAS</sequence>
<keyword evidence="10" id="KW-1185">Reference proteome</keyword>
<comment type="similarity">
    <text evidence="1">Belongs to the 'phage' integrase family.</text>
</comment>
<dbReference type="InterPro" id="IPR038488">
    <property type="entry name" value="Integrase_DNA-bd_sf"/>
</dbReference>
<evidence type="ECO:0000259" key="7">
    <source>
        <dbReference type="PROSITE" id="PS51898"/>
    </source>
</evidence>
<comment type="caution">
    <text evidence="9">The sequence shown here is derived from an EMBL/GenBank/DDBJ whole genome shotgun (WGS) entry which is preliminary data.</text>
</comment>
<keyword evidence="3 5" id="KW-0238">DNA-binding</keyword>
<dbReference type="Gene3D" id="1.10.150.130">
    <property type="match status" value="1"/>
</dbReference>
<feature type="domain" description="Tyr recombinase" evidence="7">
    <location>
        <begin position="234"/>
        <end position="426"/>
    </location>
</feature>
<organism evidence="9 10">
    <name type="scientific">Fodinicurvata halophila</name>
    <dbReference type="NCBI Taxonomy" id="1419723"/>
    <lineage>
        <taxon>Bacteria</taxon>
        <taxon>Pseudomonadati</taxon>
        <taxon>Pseudomonadota</taxon>
        <taxon>Alphaproteobacteria</taxon>
        <taxon>Rhodospirillales</taxon>
        <taxon>Rhodovibrionaceae</taxon>
        <taxon>Fodinicurvata</taxon>
    </lineage>
</organism>
<dbReference type="RefSeq" id="WP_382422085.1">
    <property type="nucleotide sequence ID" value="NZ_JBHSCW010000003.1"/>
</dbReference>
<dbReference type="PANTHER" id="PTHR30629">
    <property type="entry name" value="PROPHAGE INTEGRASE"/>
    <property type="match status" value="1"/>
</dbReference>
<evidence type="ECO:0000256" key="1">
    <source>
        <dbReference type="ARBA" id="ARBA00008857"/>
    </source>
</evidence>
<feature type="domain" description="Core-binding (CB)" evidence="8">
    <location>
        <begin position="135"/>
        <end position="213"/>
    </location>
</feature>
<dbReference type="Gene3D" id="1.10.443.10">
    <property type="entry name" value="Intergrase catalytic core"/>
    <property type="match status" value="1"/>
</dbReference>
<gene>
    <name evidence="9" type="ORF">ACFOW6_09430</name>
</gene>
<protein>
    <submittedName>
        <fullName evidence="9">Tyrosine-type recombinase/integrase</fullName>
    </submittedName>
</protein>
<dbReference type="EMBL" id="JBHSCW010000003">
    <property type="protein sequence ID" value="MFC4351761.1"/>
    <property type="molecule type" value="Genomic_DNA"/>
</dbReference>
<feature type="region of interest" description="Disordered" evidence="6">
    <location>
        <begin position="344"/>
        <end position="363"/>
    </location>
</feature>
<evidence type="ECO:0000259" key="8">
    <source>
        <dbReference type="PROSITE" id="PS51900"/>
    </source>
</evidence>
<dbReference type="PROSITE" id="PS51900">
    <property type="entry name" value="CB"/>
    <property type="match status" value="1"/>
</dbReference>
<proteinExistence type="inferred from homology"/>
<dbReference type="InterPro" id="IPR011010">
    <property type="entry name" value="DNA_brk_join_enz"/>
</dbReference>
<evidence type="ECO:0000256" key="6">
    <source>
        <dbReference type="SAM" id="MobiDB-lite"/>
    </source>
</evidence>
<keyword evidence="2" id="KW-0229">DNA integration</keyword>
<accession>A0ABV8ULQ3</accession>
<evidence type="ECO:0000256" key="3">
    <source>
        <dbReference type="ARBA" id="ARBA00023125"/>
    </source>
</evidence>